<dbReference type="CDD" id="cd11715">
    <property type="entry name" value="THUMP_AdoMetMT"/>
    <property type="match status" value="1"/>
</dbReference>
<evidence type="ECO:0000256" key="3">
    <source>
        <dbReference type="SAM" id="MobiDB-lite"/>
    </source>
</evidence>
<reference evidence="6 7" key="1">
    <citation type="journal article" date="2024" name="Nat. Commun.">
        <title>Phylogenomics reveals the evolutionary origins of lichenization in chlorophyte algae.</title>
        <authorList>
            <person name="Puginier C."/>
            <person name="Libourel C."/>
            <person name="Otte J."/>
            <person name="Skaloud P."/>
            <person name="Haon M."/>
            <person name="Grisel S."/>
            <person name="Petersen M."/>
            <person name="Berrin J.G."/>
            <person name="Delaux P.M."/>
            <person name="Dal Grande F."/>
            <person name="Keller J."/>
        </authorList>
    </citation>
    <scope>NUCLEOTIDE SEQUENCE [LARGE SCALE GENOMIC DNA]</scope>
    <source>
        <strain evidence="6 7">SAG 2145</strain>
    </source>
</reference>
<comment type="caution">
    <text evidence="6">The sequence shown here is derived from an EMBL/GenBank/DDBJ whole genome shotgun (WGS) entry which is preliminary data.</text>
</comment>
<name>A0AAW1RCN9_9CHLO</name>
<accession>A0AAW1RCN9</accession>
<feature type="domain" description="Ribosomal RNA large subunit methyltransferase K/L-like methyltransferase" evidence="4">
    <location>
        <begin position="218"/>
        <end position="386"/>
    </location>
</feature>
<dbReference type="Pfam" id="PF22020">
    <property type="entry name" value="RlmL_1st"/>
    <property type="match status" value="1"/>
</dbReference>
<feature type="region of interest" description="Disordered" evidence="3">
    <location>
        <begin position="371"/>
        <end position="396"/>
    </location>
</feature>
<keyword evidence="1" id="KW-0489">Methyltransferase</keyword>
<evidence type="ECO:0000259" key="4">
    <source>
        <dbReference type="Pfam" id="PF01170"/>
    </source>
</evidence>
<evidence type="ECO:0000313" key="6">
    <source>
        <dbReference type="EMBL" id="KAK9831607.1"/>
    </source>
</evidence>
<dbReference type="PANTHER" id="PTHR47313:SF1">
    <property type="entry name" value="RIBOSOMAL RNA LARGE SUBUNIT METHYLTRANSFERASE K_L"/>
    <property type="match status" value="1"/>
</dbReference>
<dbReference type="Gene3D" id="3.40.50.150">
    <property type="entry name" value="Vaccinia Virus protein VP39"/>
    <property type="match status" value="1"/>
</dbReference>
<dbReference type="Pfam" id="PF01170">
    <property type="entry name" value="UPF0020"/>
    <property type="match status" value="1"/>
</dbReference>
<keyword evidence="7" id="KW-1185">Reference proteome</keyword>
<dbReference type="EMBL" id="JALJOS010000013">
    <property type="protein sequence ID" value="KAK9831607.1"/>
    <property type="molecule type" value="Genomic_DNA"/>
</dbReference>
<evidence type="ECO:0000259" key="5">
    <source>
        <dbReference type="Pfam" id="PF22020"/>
    </source>
</evidence>
<dbReference type="InterPro" id="IPR053943">
    <property type="entry name" value="RlmKL-like_Mtase_CS"/>
</dbReference>
<feature type="compositionally biased region" description="Polar residues" evidence="3">
    <location>
        <begin position="383"/>
        <end position="396"/>
    </location>
</feature>
<organism evidence="6 7">
    <name type="scientific">Apatococcus lobatus</name>
    <dbReference type="NCBI Taxonomy" id="904363"/>
    <lineage>
        <taxon>Eukaryota</taxon>
        <taxon>Viridiplantae</taxon>
        <taxon>Chlorophyta</taxon>
        <taxon>core chlorophytes</taxon>
        <taxon>Trebouxiophyceae</taxon>
        <taxon>Chlorellales</taxon>
        <taxon>Chlorellaceae</taxon>
        <taxon>Apatococcus</taxon>
    </lineage>
</organism>
<dbReference type="SUPFAM" id="SSF53335">
    <property type="entry name" value="S-adenosyl-L-methionine-dependent methyltransferases"/>
    <property type="match status" value="1"/>
</dbReference>
<dbReference type="PANTHER" id="PTHR47313">
    <property type="entry name" value="RIBOSOMAL RNA LARGE SUBUNIT METHYLTRANSFERASE K/L"/>
    <property type="match status" value="1"/>
</dbReference>
<evidence type="ECO:0000256" key="2">
    <source>
        <dbReference type="ARBA" id="ARBA00022679"/>
    </source>
</evidence>
<feature type="domain" description="RlmL ferredoxin-like" evidence="5">
    <location>
        <begin position="67"/>
        <end position="124"/>
    </location>
</feature>
<dbReference type="InterPro" id="IPR054170">
    <property type="entry name" value="RlmL_1st"/>
</dbReference>
<feature type="compositionally biased region" description="Basic and acidic residues" evidence="3">
    <location>
        <begin position="371"/>
        <end position="381"/>
    </location>
</feature>
<dbReference type="GO" id="GO:0032259">
    <property type="term" value="P:methylation"/>
    <property type="evidence" value="ECO:0007669"/>
    <property type="project" value="UniProtKB-KW"/>
</dbReference>
<dbReference type="InterPro" id="IPR000241">
    <property type="entry name" value="RlmKL-like_Mtase"/>
</dbReference>
<gene>
    <name evidence="6" type="ORF">WJX74_002393</name>
</gene>
<protein>
    <submittedName>
        <fullName evidence="6">Uncharacterized protein</fullName>
    </submittedName>
</protein>
<dbReference type="Proteomes" id="UP001438707">
    <property type="component" value="Unassembled WGS sequence"/>
</dbReference>
<dbReference type="GO" id="GO:0043527">
    <property type="term" value="C:tRNA methyltransferase complex"/>
    <property type="evidence" value="ECO:0007669"/>
    <property type="project" value="UniProtKB-ARBA"/>
</dbReference>
<dbReference type="GO" id="GO:0008168">
    <property type="term" value="F:methyltransferase activity"/>
    <property type="evidence" value="ECO:0007669"/>
    <property type="project" value="UniProtKB-KW"/>
</dbReference>
<sequence length="473" mass="52453">MLSSKLEGRGPVLQLLDRALAQVCKAPAHHFKVTKPAHTAPSTSLLSSSQGFRARSLDLQQARACSFFATCHPGLEQAVAKELSETVPGTTVIQPGRAGVSFRGADISVGYNANLWLRSAIRVLLLLAEGPIDPNRPGGDELYLFFRQAVDWCARLPEGHTFKLRCRDAICDELRSRRGYKPSPPESGTIPDLPLYTTAYKDHVCLYADMSGDSLHRRGYRAAMHRASLNEAAAAGILSLAGWSFEAAQSGRCRLVDPMCGSGTLLIEAALIATNTPPGIFRQHWPFLRWPDFDLPAWRQALKATRERPVQWRGYVQGNDIYDSALWLAHRDIEAAGMQDYIQLSEGPCDCYRPNPVPTLVVTNPPWGARLTEHGYSERPNRSRSNSAGHNPQQESLAHVRESWHQLKSFFRDQCSGSSAFILSGNPEATKELNMRPSSRTSLSLGGIDCQVLEYKIRPSKAEMFRQQAEAMR</sequence>
<dbReference type="AlphaFoldDB" id="A0AAW1RCN9"/>
<dbReference type="Gene3D" id="3.30.2130.30">
    <property type="match status" value="1"/>
</dbReference>
<keyword evidence="2" id="KW-0808">Transferase</keyword>
<evidence type="ECO:0000256" key="1">
    <source>
        <dbReference type="ARBA" id="ARBA00022603"/>
    </source>
</evidence>
<evidence type="ECO:0000313" key="7">
    <source>
        <dbReference type="Proteomes" id="UP001438707"/>
    </source>
</evidence>
<dbReference type="PROSITE" id="PS01261">
    <property type="entry name" value="UPF0020"/>
    <property type="match status" value="1"/>
</dbReference>
<proteinExistence type="predicted"/>
<dbReference type="InterPro" id="IPR029063">
    <property type="entry name" value="SAM-dependent_MTases_sf"/>
</dbReference>